<dbReference type="Proteomes" id="UP000887575">
    <property type="component" value="Unassembled WGS sequence"/>
</dbReference>
<feature type="chain" id="PRO_5042270186" description="Domain of unknown function DB domain-containing protein" evidence="1">
    <location>
        <begin position="18"/>
        <end position="156"/>
    </location>
</feature>
<organism evidence="3 4">
    <name type="scientific">Mesorhabditis belari</name>
    <dbReference type="NCBI Taxonomy" id="2138241"/>
    <lineage>
        <taxon>Eukaryota</taxon>
        <taxon>Metazoa</taxon>
        <taxon>Ecdysozoa</taxon>
        <taxon>Nematoda</taxon>
        <taxon>Chromadorea</taxon>
        <taxon>Rhabditida</taxon>
        <taxon>Rhabditina</taxon>
        <taxon>Rhabditomorpha</taxon>
        <taxon>Rhabditoidea</taxon>
        <taxon>Rhabditidae</taxon>
        <taxon>Mesorhabditinae</taxon>
        <taxon>Mesorhabditis</taxon>
    </lineage>
</organism>
<evidence type="ECO:0000313" key="3">
    <source>
        <dbReference type="Proteomes" id="UP000887575"/>
    </source>
</evidence>
<dbReference type="PANTHER" id="PTHR21679">
    <property type="entry name" value="DOMAIN OF UNKNOWN FUNCTION DB DOMAIN-CONTAINING PROTEIN-RELATED"/>
    <property type="match status" value="1"/>
</dbReference>
<keyword evidence="1" id="KW-0732">Signal</keyword>
<keyword evidence="3" id="KW-1185">Reference proteome</keyword>
<dbReference type="Pfam" id="PF01682">
    <property type="entry name" value="DB"/>
    <property type="match status" value="1"/>
</dbReference>
<dbReference type="AlphaFoldDB" id="A0AAF3EEJ2"/>
<evidence type="ECO:0000259" key="2">
    <source>
        <dbReference type="Pfam" id="PF01682"/>
    </source>
</evidence>
<dbReference type="WBParaSite" id="MBELARI_LOCUS12394">
    <property type="protein sequence ID" value="MBELARI_LOCUS12394"/>
    <property type="gene ID" value="MBELARI_LOCUS12394"/>
</dbReference>
<dbReference type="PANTHER" id="PTHR21679:SF1">
    <property type="entry name" value="DOMAIN OF UNKNOWN FUNCTION DB DOMAIN-CONTAINING PROTEIN"/>
    <property type="match status" value="1"/>
</dbReference>
<accession>A0AAF3EEJ2</accession>
<proteinExistence type="predicted"/>
<feature type="signal peptide" evidence="1">
    <location>
        <begin position="1"/>
        <end position="17"/>
    </location>
</feature>
<dbReference type="InterPro" id="IPR002602">
    <property type="entry name" value="DB"/>
</dbReference>
<reference evidence="4" key="1">
    <citation type="submission" date="2024-02" db="UniProtKB">
        <authorList>
            <consortium name="WormBaseParasite"/>
        </authorList>
    </citation>
    <scope>IDENTIFICATION</scope>
</reference>
<protein>
    <recommendedName>
        <fullName evidence="2">Domain of unknown function DB domain-containing protein</fullName>
    </recommendedName>
</protein>
<feature type="domain" description="Domain of unknown function DB" evidence="2">
    <location>
        <begin position="43"/>
        <end position="147"/>
    </location>
</feature>
<name>A0AAF3EEJ2_9BILA</name>
<evidence type="ECO:0000256" key="1">
    <source>
        <dbReference type="SAM" id="SignalP"/>
    </source>
</evidence>
<evidence type="ECO:0000313" key="4">
    <source>
        <dbReference type="WBParaSite" id="MBELARI_LOCUS12394"/>
    </source>
</evidence>
<sequence>MILRFFYLLLISPLIFCKDCGNKENQFAPCLNKEKADALFKSCCEQRVPEVCRDACQFESDETEARSNLRKVLRAGCKLTDLTKVLHCAAQNQDNRECCESLKLSDPTLGVGDRCLRFCDPAGEKIDRIEKQDFTCFYNWNVMMYCHHGGIPGEGF</sequence>